<gene>
    <name evidence="2" type="ORF">BSTOLATCC_MIC5195</name>
</gene>
<dbReference type="AlphaFoldDB" id="A0AAU9IF38"/>
<evidence type="ECO:0000256" key="1">
    <source>
        <dbReference type="ARBA" id="ARBA00005254"/>
    </source>
</evidence>
<evidence type="ECO:0000313" key="3">
    <source>
        <dbReference type="Proteomes" id="UP001162131"/>
    </source>
</evidence>
<sequence>MNAKRFATIAQHLCSAERLAIYQVISDSIAIITINRPSRLNSFNKDVWDQLNSFFRQAESDPNIKVIIITGVGFNERIDSVINNCE</sequence>
<dbReference type="CDD" id="cd06558">
    <property type="entry name" value="crotonase-like"/>
    <property type="match status" value="1"/>
</dbReference>
<evidence type="ECO:0000313" key="2">
    <source>
        <dbReference type="EMBL" id="CAG9311936.1"/>
    </source>
</evidence>
<dbReference type="SUPFAM" id="SSF52096">
    <property type="entry name" value="ClpP/crotonase"/>
    <property type="match status" value="1"/>
</dbReference>
<evidence type="ECO:0008006" key="4">
    <source>
        <dbReference type="Google" id="ProtNLM"/>
    </source>
</evidence>
<name>A0AAU9IF38_9CILI</name>
<dbReference type="InterPro" id="IPR001753">
    <property type="entry name" value="Enoyl-CoA_hydra/iso"/>
</dbReference>
<dbReference type="Gene3D" id="3.90.226.10">
    <property type="entry name" value="2-enoyl-CoA Hydratase, Chain A, domain 1"/>
    <property type="match status" value="1"/>
</dbReference>
<keyword evidence="3" id="KW-1185">Reference proteome</keyword>
<dbReference type="PANTHER" id="PTHR43802:SF1">
    <property type="entry name" value="IP11341P-RELATED"/>
    <property type="match status" value="1"/>
</dbReference>
<accession>A0AAU9IF38</accession>
<comment type="caution">
    <text evidence="2">The sequence shown here is derived from an EMBL/GenBank/DDBJ whole genome shotgun (WGS) entry which is preliminary data.</text>
</comment>
<dbReference type="EMBL" id="CAJZBQ010000005">
    <property type="protein sequence ID" value="CAG9311936.1"/>
    <property type="molecule type" value="Genomic_DNA"/>
</dbReference>
<protein>
    <recommendedName>
        <fullName evidence="4">Enoyl-CoA hydratase/isomerase family protein</fullName>
    </recommendedName>
</protein>
<reference evidence="2" key="1">
    <citation type="submission" date="2021-09" db="EMBL/GenBank/DDBJ databases">
        <authorList>
            <consortium name="AG Swart"/>
            <person name="Singh M."/>
            <person name="Singh A."/>
            <person name="Seah K."/>
            <person name="Emmerich C."/>
        </authorList>
    </citation>
    <scope>NUCLEOTIDE SEQUENCE</scope>
    <source>
        <strain evidence="2">ATCC30299</strain>
    </source>
</reference>
<dbReference type="Proteomes" id="UP001162131">
    <property type="component" value="Unassembled WGS sequence"/>
</dbReference>
<dbReference type="InterPro" id="IPR029045">
    <property type="entry name" value="ClpP/crotonase-like_dom_sf"/>
</dbReference>
<dbReference type="Pfam" id="PF00378">
    <property type="entry name" value="ECH_1"/>
    <property type="match status" value="1"/>
</dbReference>
<organism evidence="2 3">
    <name type="scientific">Blepharisma stoltei</name>
    <dbReference type="NCBI Taxonomy" id="1481888"/>
    <lineage>
        <taxon>Eukaryota</taxon>
        <taxon>Sar</taxon>
        <taxon>Alveolata</taxon>
        <taxon>Ciliophora</taxon>
        <taxon>Postciliodesmatophora</taxon>
        <taxon>Heterotrichea</taxon>
        <taxon>Heterotrichida</taxon>
        <taxon>Blepharismidae</taxon>
        <taxon>Blepharisma</taxon>
    </lineage>
</organism>
<dbReference type="PANTHER" id="PTHR43802">
    <property type="entry name" value="ENOYL-COA HYDRATASE"/>
    <property type="match status" value="1"/>
</dbReference>
<comment type="similarity">
    <text evidence="1">Belongs to the enoyl-CoA hydratase/isomerase family.</text>
</comment>
<proteinExistence type="inferred from homology"/>